<sequence length="53" mass="6142">MDANNSIYFYNQLTKFFGKKAQMTGTHLIENTAVATITDKDGRKWEIKMLVEE</sequence>
<reference evidence="2 3" key="1">
    <citation type="submission" date="2016-10" db="EMBL/GenBank/DDBJ databases">
        <authorList>
            <person name="de Groot N.N."/>
        </authorList>
    </citation>
    <scope>NUCLEOTIDE SEQUENCE [LARGE SCALE GENOMIC DNA]</scope>
    <source>
        <strain evidence="2 3">CGMCC 1.10238</strain>
    </source>
</reference>
<dbReference type="EMBL" id="CP076607">
    <property type="protein sequence ID" value="QWU14315.1"/>
    <property type="molecule type" value="Genomic_DNA"/>
</dbReference>
<protein>
    <submittedName>
        <fullName evidence="2">Uncharacterized protein</fullName>
    </submittedName>
</protein>
<keyword evidence="4" id="KW-1185">Reference proteome</keyword>
<organism evidence="2 3">
    <name type="scientific">Paenibacillus sophorae</name>
    <dbReference type="NCBI Taxonomy" id="1333845"/>
    <lineage>
        <taxon>Bacteria</taxon>
        <taxon>Bacillati</taxon>
        <taxon>Bacillota</taxon>
        <taxon>Bacilli</taxon>
        <taxon>Bacillales</taxon>
        <taxon>Paenibacillaceae</taxon>
        <taxon>Paenibacillus</taxon>
    </lineage>
</organism>
<dbReference type="Proteomes" id="UP000683429">
    <property type="component" value="Chromosome"/>
</dbReference>
<evidence type="ECO:0000313" key="2">
    <source>
        <dbReference type="EMBL" id="SEN46568.1"/>
    </source>
</evidence>
<proteinExistence type="predicted"/>
<evidence type="ECO:0000313" key="4">
    <source>
        <dbReference type="Proteomes" id="UP000683429"/>
    </source>
</evidence>
<dbReference type="EMBL" id="FODH01000001">
    <property type="protein sequence ID" value="SEN46568.1"/>
    <property type="molecule type" value="Genomic_DNA"/>
</dbReference>
<accession>A0A1H8GTG6</accession>
<evidence type="ECO:0000313" key="3">
    <source>
        <dbReference type="Proteomes" id="UP000198809"/>
    </source>
</evidence>
<name>A0A1H8GTG6_9BACL</name>
<dbReference type="RefSeq" id="WP_175491756.1">
    <property type="nucleotide sequence ID" value="NZ_CP076607.1"/>
</dbReference>
<evidence type="ECO:0000313" key="1">
    <source>
        <dbReference type="EMBL" id="QWU14315.1"/>
    </source>
</evidence>
<dbReference type="Proteomes" id="UP000198809">
    <property type="component" value="Unassembled WGS sequence"/>
</dbReference>
<gene>
    <name evidence="1" type="ORF">KP014_20630</name>
    <name evidence="2" type="ORF">SAMN04487895_101618</name>
</gene>
<dbReference type="AlphaFoldDB" id="A0A1H8GTG6"/>
<dbReference type="STRING" id="1333845.SAMN04487895_101618"/>
<reference evidence="1 4" key="2">
    <citation type="submission" date="2021-06" db="EMBL/GenBank/DDBJ databases">
        <title>Whole genome sequence of Paenibacillus sophorae DSM23020 for comparative genomics.</title>
        <authorList>
            <person name="Kim M.-J."/>
            <person name="Lee G."/>
            <person name="Shin J.-H."/>
        </authorList>
    </citation>
    <scope>NUCLEOTIDE SEQUENCE [LARGE SCALE GENOMIC DNA]</scope>
    <source>
        <strain evidence="1 4">DSM 23020</strain>
    </source>
</reference>